<dbReference type="EMBL" id="AIMH01000005">
    <property type="protein sequence ID" value="EJF98594.1"/>
    <property type="molecule type" value="Genomic_DNA"/>
</dbReference>
<feature type="signal peptide" evidence="1">
    <location>
        <begin position="1"/>
        <end position="25"/>
    </location>
</feature>
<dbReference type="Proteomes" id="UP000008948">
    <property type="component" value="Unassembled WGS sequence"/>
</dbReference>
<keyword evidence="1" id="KW-0732">Signal</keyword>
<sequence>MKRIILAAALFSIFSTVLSSITASAQSVGSGCGMSIAEKLAKQKNLGENEKNLLSKIIIPEAKGLFKIREDRFTVDAFSYPILNIFGLGSGCKPVNAHLKKIEYLFFSCSVDGK</sequence>
<proteinExistence type="predicted"/>
<gene>
    <name evidence="2" type="ORF">MEI_00417</name>
</gene>
<organism evidence="2 3">
    <name type="scientific">Bartonella vinsonii subsp. arupensis Pm136co</name>
    <dbReference type="NCBI Taxonomy" id="1094561"/>
    <lineage>
        <taxon>Bacteria</taxon>
        <taxon>Pseudomonadati</taxon>
        <taxon>Pseudomonadota</taxon>
        <taxon>Alphaproteobacteria</taxon>
        <taxon>Hyphomicrobiales</taxon>
        <taxon>Bartonellaceae</taxon>
        <taxon>Bartonella</taxon>
    </lineage>
</organism>
<reference evidence="2 3" key="1">
    <citation type="submission" date="2012-03" db="EMBL/GenBank/DDBJ databases">
        <title>The Genome Sequence of Bartonella vinsonii subsp. arupensis str. Pm136co.</title>
        <authorList>
            <consortium name="The Broad Institute Genome Sequencing Platform"/>
            <consortium name="The Broad Institute Genome Sequencing Center for Infectious Disease"/>
            <person name="Feldgarden M."/>
            <person name="Kirby J."/>
            <person name="Kosoy M."/>
            <person name="Birtles R."/>
            <person name="Probert W.S."/>
            <person name="Chiaraviglio L."/>
            <person name="Young S.K."/>
            <person name="Zeng Q."/>
            <person name="Gargeya S."/>
            <person name="Fitzgerald M."/>
            <person name="Haas B."/>
            <person name="Abouelleil A."/>
            <person name="Alvarado L."/>
            <person name="Arachchi H.M."/>
            <person name="Berlin A."/>
            <person name="Chapman S.B."/>
            <person name="Gearin G."/>
            <person name="Goldberg J."/>
            <person name="Griggs A."/>
            <person name="Gujja S."/>
            <person name="Hansen M."/>
            <person name="Heiman D."/>
            <person name="Howarth C."/>
            <person name="Larimer J."/>
            <person name="Lui A."/>
            <person name="MacDonald P.J.P."/>
            <person name="McCowen C."/>
            <person name="Montmayeur A."/>
            <person name="Murphy C."/>
            <person name="Neiman D."/>
            <person name="Pearson M."/>
            <person name="Priest M."/>
            <person name="Roberts A."/>
            <person name="Saif S."/>
            <person name="Shea T."/>
            <person name="Sisk P."/>
            <person name="Stolte C."/>
            <person name="Sykes S."/>
            <person name="Wortman J."/>
            <person name="Nusbaum C."/>
            <person name="Birren B."/>
        </authorList>
    </citation>
    <scope>NUCLEOTIDE SEQUENCE [LARGE SCALE GENOMIC DNA]</scope>
    <source>
        <strain evidence="2 3">Pm136co</strain>
    </source>
</reference>
<comment type="caution">
    <text evidence="2">The sequence shown here is derived from an EMBL/GenBank/DDBJ whole genome shotgun (WGS) entry which is preliminary data.</text>
</comment>
<dbReference type="RefSeq" id="WP_004864159.1">
    <property type="nucleotide sequence ID" value="NZ_JH725043.1"/>
</dbReference>
<evidence type="ECO:0000256" key="1">
    <source>
        <dbReference type="SAM" id="SignalP"/>
    </source>
</evidence>
<name>A0ABP2QUU9_BARVI</name>
<protein>
    <submittedName>
        <fullName evidence="2">Uncharacterized protein</fullName>
    </submittedName>
</protein>
<keyword evidence="3" id="KW-1185">Reference proteome</keyword>
<accession>A0ABP2QUU9</accession>
<feature type="chain" id="PRO_5047128145" evidence="1">
    <location>
        <begin position="26"/>
        <end position="114"/>
    </location>
</feature>
<dbReference type="PROSITE" id="PS51257">
    <property type="entry name" value="PROKAR_LIPOPROTEIN"/>
    <property type="match status" value="1"/>
</dbReference>
<evidence type="ECO:0000313" key="2">
    <source>
        <dbReference type="EMBL" id="EJF98594.1"/>
    </source>
</evidence>
<evidence type="ECO:0000313" key="3">
    <source>
        <dbReference type="Proteomes" id="UP000008948"/>
    </source>
</evidence>